<keyword evidence="3 8" id="KW-0808">Transferase</keyword>
<comment type="subcellular location">
    <subcellularLocation>
        <location evidence="1">Endomembrane system</location>
        <topology evidence="1">Peripheral membrane protein</topology>
    </subcellularLocation>
</comment>
<accession>A0A177YDC0</accession>
<proteinExistence type="inferred from homology"/>
<gene>
    <name evidence="8" type="ORF">A3K89_23390</name>
</gene>
<dbReference type="GO" id="GO:0008374">
    <property type="term" value="F:O-acyltransferase activity"/>
    <property type="evidence" value="ECO:0007669"/>
    <property type="project" value="InterPro"/>
</dbReference>
<dbReference type="SMART" id="SM00563">
    <property type="entry name" value="PlsC"/>
    <property type="match status" value="1"/>
</dbReference>
<comment type="caution">
    <text evidence="8">The sequence shown here is derived from an EMBL/GenBank/DDBJ whole genome shotgun (WGS) entry which is preliminary data.</text>
</comment>
<dbReference type="PANTHER" id="PTHR12563:SF17">
    <property type="entry name" value="DIHYDROXYACETONE PHOSPHATE ACYLTRANSFERASE"/>
    <property type="match status" value="1"/>
</dbReference>
<keyword evidence="5 8" id="KW-0012">Acyltransferase</keyword>
<evidence type="ECO:0000256" key="4">
    <source>
        <dbReference type="ARBA" id="ARBA00023136"/>
    </source>
</evidence>
<dbReference type="GO" id="GO:0012505">
    <property type="term" value="C:endomembrane system"/>
    <property type="evidence" value="ECO:0007669"/>
    <property type="project" value="UniProtKB-SubCell"/>
</dbReference>
<dbReference type="Pfam" id="PF19277">
    <property type="entry name" value="GPAT_C"/>
    <property type="match status" value="1"/>
</dbReference>
<dbReference type="PANTHER" id="PTHR12563">
    <property type="entry name" value="GLYCEROL-3-PHOSPHATE ACYLTRANSFERASE"/>
    <property type="match status" value="1"/>
</dbReference>
<keyword evidence="9" id="KW-1185">Reference proteome</keyword>
<evidence type="ECO:0000313" key="8">
    <source>
        <dbReference type="EMBL" id="OAK53505.1"/>
    </source>
</evidence>
<dbReference type="SUPFAM" id="SSF69593">
    <property type="entry name" value="Glycerol-3-phosphate (1)-acyltransferase"/>
    <property type="match status" value="1"/>
</dbReference>
<evidence type="ECO:0000256" key="6">
    <source>
        <dbReference type="SAM" id="MobiDB-lite"/>
    </source>
</evidence>
<dbReference type="NCBIfam" id="NF002886">
    <property type="entry name" value="PRK03355.1"/>
    <property type="match status" value="1"/>
</dbReference>
<name>A0A177YDC0_9NOCA</name>
<dbReference type="InterPro" id="IPR002123">
    <property type="entry name" value="Plipid/glycerol_acylTrfase"/>
</dbReference>
<dbReference type="GO" id="GO:0005886">
    <property type="term" value="C:plasma membrane"/>
    <property type="evidence" value="ECO:0007669"/>
    <property type="project" value="TreeGrafter"/>
</dbReference>
<dbReference type="InterPro" id="IPR041728">
    <property type="entry name" value="GPAT/DHAPAT_LPLAT"/>
</dbReference>
<protein>
    <submittedName>
        <fullName evidence="8">Glycerol-3-phosphate acyltransferase</fullName>
    </submittedName>
</protein>
<evidence type="ECO:0000256" key="3">
    <source>
        <dbReference type="ARBA" id="ARBA00022679"/>
    </source>
</evidence>
<reference evidence="8 9" key="1">
    <citation type="submission" date="2016-03" db="EMBL/GenBank/DDBJ databases">
        <title>Genome sequence of Rhodococcus kyotonensis KB10.</title>
        <authorList>
            <person name="Jeong H."/>
            <person name="Hong C.E."/>
            <person name="Jo S.H."/>
            <person name="Park J.M."/>
        </authorList>
    </citation>
    <scope>NUCLEOTIDE SEQUENCE [LARGE SCALE GENOMIC DNA]</scope>
    <source>
        <strain evidence="8 9">KB10</strain>
    </source>
</reference>
<dbReference type="GO" id="GO:0006629">
    <property type="term" value="P:lipid metabolic process"/>
    <property type="evidence" value="ECO:0007669"/>
    <property type="project" value="InterPro"/>
</dbReference>
<dbReference type="Pfam" id="PF01553">
    <property type="entry name" value="Acyltransferase"/>
    <property type="match status" value="1"/>
</dbReference>
<dbReference type="InterPro" id="IPR022284">
    <property type="entry name" value="GPAT/DHAPAT"/>
</dbReference>
<comment type="similarity">
    <text evidence="2">Belongs to the GPAT/DAPAT family.</text>
</comment>
<keyword evidence="4" id="KW-0472">Membrane</keyword>
<dbReference type="Proteomes" id="UP000077519">
    <property type="component" value="Unassembled WGS sequence"/>
</dbReference>
<evidence type="ECO:0000256" key="1">
    <source>
        <dbReference type="ARBA" id="ARBA00004184"/>
    </source>
</evidence>
<feature type="domain" description="Phospholipid/glycerol acyltransferase" evidence="7">
    <location>
        <begin position="255"/>
        <end position="381"/>
    </location>
</feature>
<dbReference type="RefSeq" id="WP_068427297.1">
    <property type="nucleotide sequence ID" value="NZ_LVHI01000019.1"/>
</dbReference>
<dbReference type="EMBL" id="LVHI01000019">
    <property type="protein sequence ID" value="OAK53505.1"/>
    <property type="molecule type" value="Genomic_DNA"/>
</dbReference>
<dbReference type="AlphaFoldDB" id="A0A177YDC0"/>
<evidence type="ECO:0000259" key="7">
    <source>
        <dbReference type="SMART" id="SM00563"/>
    </source>
</evidence>
<feature type="region of interest" description="Disordered" evidence="6">
    <location>
        <begin position="756"/>
        <end position="779"/>
    </location>
</feature>
<sequence>MYHVDAGAQSKTYEGQPVYLLDAASTLEVQALNQWIDSTTPDGETRPPSIVLFGESAHQIVETVRTVGDDPLLVPLRVTLTEKKRNGLLRRMFAPRGNSKPTRVWQRWVQGDDPDRSEVLIGAPATLTELETRFDRTGGKSLSSFICRQATLALDKAERDVIGSEYKIPRFVVEDMTEQKKFHDGIAELAAEVGESVADVNRRVHEILHEMVATETRRAVEMWGTLGAYFSRAYRVDVDRTDLAKVRELNKNYPLVFLPNHRSYLDPLVLRPALLTEGLPLNHVMGGINVGFWPLGPIAKRSGVVLIQRKFSDEIYKWTLRQYMSFLLGKRFNLEWYIEGGRSRTGKLRPPRFGLLTYLVDALESSDAEDVYLVPTSITYDRLHEVGAMAAESHGAQKQAEGIRMLIGYIRAQGKLRGNVYLTFAEPISVRSILAENDDKRVAVQKIALTVAHAINDTTPVTPAALVTMALLGIEDRALNVHEMWAIISPLARYMQKRGLPTAGGVDISEVDVVRSAVVAQVNAGVVKRFDDGPEPVFYLAQDKHLVAAFFRNNAIHYFVMRAIGELVVLPDRDQTEASTPESMWKAALELRDLLKFEFFFGDKKDFGQRLEAEVALIDPDWRDNLADPEYAARQIEMQDLHLAHRVLQPILEAYQVVADQLLLLPVDAELDKPSFIAQCLGAAQARRLRQQLDHSEAISGELFDTALQLADNRKLVDPGGENLAQRRRDFAREINEWARKARVIRDMAHRMLDDVDPLNVPGPMADDTVSDESGDEVR</sequence>
<dbReference type="InterPro" id="IPR045520">
    <property type="entry name" value="GPAT/DHAPAT_C"/>
</dbReference>
<dbReference type="CDD" id="cd07993">
    <property type="entry name" value="LPLAT_DHAPAT-like"/>
    <property type="match status" value="1"/>
</dbReference>
<evidence type="ECO:0000256" key="2">
    <source>
        <dbReference type="ARBA" id="ARBA00007937"/>
    </source>
</evidence>
<evidence type="ECO:0000313" key="9">
    <source>
        <dbReference type="Proteomes" id="UP000077519"/>
    </source>
</evidence>
<evidence type="ECO:0000256" key="5">
    <source>
        <dbReference type="ARBA" id="ARBA00023315"/>
    </source>
</evidence>
<feature type="compositionally biased region" description="Acidic residues" evidence="6">
    <location>
        <begin position="769"/>
        <end position="779"/>
    </location>
</feature>
<organism evidence="8 9">
    <name type="scientific">Rhodococcoides kyotonense</name>
    <dbReference type="NCBI Taxonomy" id="398843"/>
    <lineage>
        <taxon>Bacteria</taxon>
        <taxon>Bacillati</taxon>
        <taxon>Actinomycetota</taxon>
        <taxon>Actinomycetes</taxon>
        <taxon>Mycobacteriales</taxon>
        <taxon>Nocardiaceae</taxon>
        <taxon>Rhodococcoides</taxon>
    </lineage>
</organism>